<dbReference type="EMBL" id="WTYO01000001">
    <property type="protein sequence ID" value="MXO67363.1"/>
    <property type="molecule type" value="Genomic_DNA"/>
</dbReference>
<keyword evidence="2" id="KW-1185">Reference proteome</keyword>
<dbReference type="RefSeq" id="WP_160732031.1">
    <property type="nucleotide sequence ID" value="NZ_WTYO01000001.1"/>
</dbReference>
<evidence type="ECO:0000313" key="1">
    <source>
        <dbReference type="EMBL" id="MXO67363.1"/>
    </source>
</evidence>
<dbReference type="Proteomes" id="UP000444401">
    <property type="component" value="Unassembled WGS sequence"/>
</dbReference>
<dbReference type="InterPro" id="IPR007410">
    <property type="entry name" value="LpqE-like"/>
</dbReference>
<sequence>MKHRKLIGLVIAAGAVIAGLALFGPLGEWLADDDSQPSAAGEFGSVVSVSDVEIALPQQAGGAAAIYFTATNRGDRGVYISEVLVEHGSRAQFFDLERQVPDQTANIDIPAGETVQLEPGDPVALLTDYDANIVPGAQVDVRFDFGTGTPVTVPATVIAARADTGVDRRQDVNDE</sequence>
<dbReference type="Pfam" id="PF04314">
    <property type="entry name" value="PCuAC"/>
    <property type="match status" value="1"/>
</dbReference>
<dbReference type="InterPro" id="IPR036182">
    <property type="entry name" value="PCuAC_sf"/>
</dbReference>
<accession>A0ABW9UU98</accession>
<reference evidence="1 2" key="1">
    <citation type="submission" date="2019-12" db="EMBL/GenBank/DDBJ databases">
        <title>Genomic-based taxomic classification of the family Erythrobacteraceae.</title>
        <authorList>
            <person name="Xu L."/>
        </authorList>
    </citation>
    <scope>NUCLEOTIDE SEQUENCE [LARGE SCALE GENOMIC DNA]</scope>
    <source>
        <strain evidence="1 2">H32</strain>
    </source>
</reference>
<dbReference type="Gene3D" id="2.60.40.1890">
    <property type="entry name" value="PCu(A)C copper chaperone"/>
    <property type="match status" value="1"/>
</dbReference>
<proteinExistence type="predicted"/>
<dbReference type="SUPFAM" id="SSF110087">
    <property type="entry name" value="DR1885-like metal-binding protein"/>
    <property type="match status" value="1"/>
</dbReference>
<name>A0ABW9UU98_9SPHN</name>
<comment type="caution">
    <text evidence="1">The sequence shown here is derived from an EMBL/GenBank/DDBJ whole genome shotgun (WGS) entry which is preliminary data.</text>
</comment>
<evidence type="ECO:0000313" key="2">
    <source>
        <dbReference type="Proteomes" id="UP000444401"/>
    </source>
</evidence>
<organism evidence="1 2">
    <name type="scientific">Pelagerythrobacter marinus</name>
    <dbReference type="NCBI Taxonomy" id="538382"/>
    <lineage>
        <taxon>Bacteria</taxon>
        <taxon>Pseudomonadati</taxon>
        <taxon>Pseudomonadota</taxon>
        <taxon>Alphaproteobacteria</taxon>
        <taxon>Sphingomonadales</taxon>
        <taxon>Erythrobacteraceae</taxon>
        <taxon>Pelagerythrobacter</taxon>
    </lineage>
</organism>
<protein>
    <submittedName>
        <fullName evidence="1">Copper chaperone PCu(A)C</fullName>
    </submittedName>
</protein>
<gene>
    <name evidence="1" type="ORF">GRI72_00770</name>
</gene>